<evidence type="ECO:0000313" key="3">
    <source>
        <dbReference type="Proteomes" id="UP000244450"/>
    </source>
</evidence>
<keyword evidence="1" id="KW-0812">Transmembrane</keyword>
<gene>
    <name evidence="2" type="ORF">DCC81_24470</name>
</gene>
<keyword evidence="3" id="KW-1185">Reference proteome</keyword>
<reference evidence="2 3" key="1">
    <citation type="submission" date="2018-04" db="EMBL/GenBank/DDBJ databases">
        <title>Chitinophaga fuyangensis sp. nov., isolated from soil in a chemical factory.</title>
        <authorList>
            <person name="Chen K."/>
        </authorList>
    </citation>
    <scope>NUCLEOTIDE SEQUENCE [LARGE SCALE GENOMIC DNA]</scope>
    <source>
        <strain evidence="2 3">LY-1</strain>
    </source>
</reference>
<dbReference type="AlphaFoldDB" id="A0A2T7BBJ4"/>
<evidence type="ECO:0008006" key="4">
    <source>
        <dbReference type="Google" id="ProtNLM"/>
    </source>
</evidence>
<organism evidence="2 3">
    <name type="scientific">Chitinophaga parva</name>
    <dbReference type="NCBI Taxonomy" id="2169414"/>
    <lineage>
        <taxon>Bacteria</taxon>
        <taxon>Pseudomonadati</taxon>
        <taxon>Bacteroidota</taxon>
        <taxon>Chitinophagia</taxon>
        <taxon>Chitinophagales</taxon>
        <taxon>Chitinophagaceae</taxon>
        <taxon>Chitinophaga</taxon>
    </lineage>
</organism>
<keyword evidence="1" id="KW-0472">Membrane</keyword>
<dbReference type="Proteomes" id="UP000244450">
    <property type="component" value="Unassembled WGS sequence"/>
</dbReference>
<keyword evidence="1" id="KW-1133">Transmembrane helix</keyword>
<dbReference type="EMBL" id="QCYK01000004">
    <property type="protein sequence ID" value="PUZ21747.1"/>
    <property type="molecule type" value="Genomic_DNA"/>
</dbReference>
<evidence type="ECO:0000313" key="2">
    <source>
        <dbReference type="EMBL" id="PUZ21747.1"/>
    </source>
</evidence>
<sequence length="189" mass="21683">MEENEFEGFVRHHRYSFEERGPSAKVWEALEKELPKKSSGGIVRSLQRHWLKVAVMLVLLINVGVLVKMFVLNKPAQPGTAVTLSNPAPSTEDAQVYYTSRIEQKLQAIRQFPPDQTGLDSAALAELQLRNSTYDALQKELKANPGNERIHAALIQYYQMKVELLDKILDELQEKHPRTQKQLNYERTI</sequence>
<proteinExistence type="predicted"/>
<dbReference type="RefSeq" id="WP_108689396.1">
    <property type="nucleotide sequence ID" value="NZ_QCYK01000004.1"/>
</dbReference>
<protein>
    <recommendedName>
        <fullName evidence="4">Anti-sigma factor</fullName>
    </recommendedName>
</protein>
<feature type="transmembrane region" description="Helical" evidence="1">
    <location>
        <begin position="53"/>
        <end position="72"/>
    </location>
</feature>
<dbReference type="OrthoDB" id="1120747at2"/>
<comment type="caution">
    <text evidence="2">The sequence shown here is derived from an EMBL/GenBank/DDBJ whole genome shotgun (WGS) entry which is preliminary data.</text>
</comment>
<evidence type="ECO:0000256" key="1">
    <source>
        <dbReference type="SAM" id="Phobius"/>
    </source>
</evidence>
<accession>A0A2T7BBJ4</accession>
<name>A0A2T7BBJ4_9BACT</name>